<evidence type="ECO:0000256" key="3">
    <source>
        <dbReference type="ARBA" id="ARBA00023002"/>
    </source>
</evidence>
<dbReference type="EC" id="1.15.1.1" evidence="5"/>
<keyword evidence="2 5" id="KW-0479">Metal-binding</keyword>
<dbReference type="Proteomes" id="UP000322553">
    <property type="component" value="Chromosome"/>
</dbReference>
<dbReference type="PROSITE" id="PS00088">
    <property type="entry name" value="SOD_MN"/>
    <property type="match status" value="1"/>
</dbReference>
<dbReference type="Pfam" id="PF00081">
    <property type="entry name" value="Sod_Fe_N"/>
    <property type="match status" value="1"/>
</dbReference>
<gene>
    <name evidence="6" type="ORF">FY550_08225</name>
</gene>
<comment type="function">
    <text evidence="5">Destroys radicals which are normally produced within the cells and which are toxic to biological systems.</text>
</comment>
<dbReference type="InterPro" id="IPR019832">
    <property type="entry name" value="Mn/Fe_SOD_C"/>
</dbReference>
<dbReference type="KEGG" id="kuy:FY550_08225"/>
<comment type="catalytic activity">
    <reaction evidence="4 5">
        <text>2 superoxide + 2 H(+) = H2O2 + O2</text>
        <dbReference type="Rhea" id="RHEA:20696"/>
        <dbReference type="ChEBI" id="CHEBI:15378"/>
        <dbReference type="ChEBI" id="CHEBI:15379"/>
        <dbReference type="ChEBI" id="CHEBI:16240"/>
        <dbReference type="ChEBI" id="CHEBI:18421"/>
        <dbReference type="EC" id="1.15.1.1"/>
    </reaction>
</comment>
<keyword evidence="7" id="KW-1185">Reference proteome</keyword>
<dbReference type="OrthoDB" id="9803125at2"/>
<organism evidence="6 7">
    <name type="scientific">Kushneria phosphatilytica</name>
    <dbReference type="NCBI Taxonomy" id="657387"/>
    <lineage>
        <taxon>Bacteria</taxon>
        <taxon>Pseudomonadati</taxon>
        <taxon>Pseudomonadota</taxon>
        <taxon>Gammaproteobacteria</taxon>
        <taxon>Oceanospirillales</taxon>
        <taxon>Halomonadaceae</taxon>
        <taxon>Kushneria</taxon>
    </lineage>
</organism>
<evidence type="ECO:0000256" key="1">
    <source>
        <dbReference type="ARBA" id="ARBA00008714"/>
    </source>
</evidence>
<dbReference type="InterPro" id="IPR019831">
    <property type="entry name" value="Mn/Fe_SOD_N"/>
</dbReference>
<proteinExistence type="inferred from homology"/>
<protein>
    <recommendedName>
        <fullName evidence="5">Superoxide dismutase</fullName>
        <ecNumber evidence="5">1.15.1.1</ecNumber>
    </recommendedName>
</protein>
<accession>A0A1S1NWV0</accession>
<dbReference type="InterPro" id="IPR036314">
    <property type="entry name" value="SOD_C_sf"/>
</dbReference>
<dbReference type="GO" id="GO:0046872">
    <property type="term" value="F:metal ion binding"/>
    <property type="evidence" value="ECO:0007669"/>
    <property type="project" value="UniProtKB-KW"/>
</dbReference>
<dbReference type="Gene3D" id="1.10.287.990">
    <property type="entry name" value="Fe,Mn superoxide dismutase (SOD) domain"/>
    <property type="match status" value="1"/>
</dbReference>
<dbReference type="PIRSF" id="PIRSF000349">
    <property type="entry name" value="SODismutase"/>
    <property type="match status" value="1"/>
</dbReference>
<reference evidence="6 7" key="1">
    <citation type="submission" date="2019-08" db="EMBL/GenBank/DDBJ databases">
        <title>Complete genome sequence of Kushneria sp. YCWA18, a halophilic phosphate-solubilizing bacterium isolated from Daqiao saltern in China.</title>
        <authorList>
            <person name="Du G.-X."/>
            <person name="Qu L.-Y."/>
        </authorList>
    </citation>
    <scope>NUCLEOTIDE SEQUENCE [LARGE SCALE GENOMIC DNA]</scope>
    <source>
        <strain evidence="6 7">YCWA18</strain>
    </source>
</reference>
<dbReference type="Pfam" id="PF02777">
    <property type="entry name" value="Sod_Fe_C"/>
    <property type="match status" value="1"/>
</dbReference>
<dbReference type="PANTHER" id="PTHR42769:SF3">
    <property type="entry name" value="SUPEROXIDE DISMUTASE [FE] 2, CHLOROPLASTIC"/>
    <property type="match status" value="1"/>
</dbReference>
<dbReference type="STRING" id="657387.BH688_04480"/>
<dbReference type="InterPro" id="IPR036324">
    <property type="entry name" value="Mn/Fe_SOD_N_sf"/>
</dbReference>
<dbReference type="SUPFAM" id="SSF54719">
    <property type="entry name" value="Fe,Mn superoxide dismutase (SOD), C-terminal domain"/>
    <property type="match status" value="1"/>
</dbReference>
<dbReference type="InterPro" id="IPR019833">
    <property type="entry name" value="Mn/Fe_SOD_BS"/>
</dbReference>
<dbReference type="AlphaFoldDB" id="A0A1S1NWV0"/>
<dbReference type="RefSeq" id="WP_070977475.1">
    <property type="nucleotide sequence ID" value="NZ_CP043420.1"/>
</dbReference>
<dbReference type="PRINTS" id="PR01703">
    <property type="entry name" value="MNSODISMTASE"/>
</dbReference>
<sequence length="193" mass="22191">MAFELPPLPYAYDALQPSISEENLRSHHEIYHRDLLRRLDRLTAGTPAESRSLEELMLTGTGEIQACASQAWNHTFLWQCLSPWGGGMPKGQLAEAIKRQWGSFEDFQNVFERSALAHFQSGWTWLVRRADAQPDIVNISDAGSPLLRGLTPLLAIDMWEHAYYLDYRMDRYKYVQGFWKLANWAFAEQNLGA</sequence>
<evidence type="ECO:0000256" key="4">
    <source>
        <dbReference type="ARBA" id="ARBA00049204"/>
    </source>
</evidence>
<dbReference type="GO" id="GO:0004784">
    <property type="term" value="F:superoxide dismutase activity"/>
    <property type="evidence" value="ECO:0007669"/>
    <property type="project" value="UniProtKB-EC"/>
</dbReference>
<comment type="similarity">
    <text evidence="1 5">Belongs to the iron/manganese superoxide dismutase family.</text>
</comment>
<dbReference type="EMBL" id="CP043420">
    <property type="protein sequence ID" value="QEL11120.1"/>
    <property type="molecule type" value="Genomic_DNA"/>
</dbReference>
<name>A0A1S1NWV0_9GAMM</name>
<dbReference type="Gene3D" id="3.55.40.20">
    <property type="entry name" value="Iron/manganese superoxide dismutase, C-terminal domain"/>
    <property type="match status" value="1"/>
</dbReference>
<dbReference type="InterPro" id="IPR001189">
    <property type="entry name" value="Mn/Fe_SOD"/>
</dbReference>
<evidence type="ECO:0000256" key="2">
    <source>
        <dbReference type="ARBA" id="ARBA00022723"/>
    </source>
</evidence>
<dbReference type="SUPFAM" id="SSF46609">
    <property type="entry name" value="Fe,Mn superoxide dismutase (SOD), N-terminal domain"/>
    <property type="match status" value="1"/>
</dbReference>
<evidence type="ECO:0000313" key="7">
    <source>
        <dbReference type="Proteomes" id="UP000322553"/>
    </source>
</evidence>
<dbReference type="PANTHER" id="PTHR42769">
    <property type="entry name" value="SUPEROXIDE DISMUTASE"/>
    <property type="match status" value="1"/>
</dbReference>
<evidence type="ECO:0000313" key="6">
    <source>
        <dbReference type="EMBL" id="QEL11120.1"/>
    </source>
</evidence>
<keyword evidence="3 5" id="KW-0560">Oxidoreductase</keyword>
<evidence type="ECO:0000256" key="5">
    <source>
        <dbReference type="RuleBase" id="RU000414"/>
    </source>
</evidence>